<dbReference type="Proteomes" id="UP000664779">
    <property type="component" value="Unassembled WGS sequence"/>
</dbReference>
<evidence type="ECO:0000256" key="1">
    <source>
        <dbReference type="ARBA" id="ARBA00005495"/>
    </source>
</evidence>
<dbReference type="SUPFAM" id="SSF51316">
    <property type="entry name" value="Mss4-like"/>
    <property type="match status" value="1"/>
</dbReference>
<evidence type="ECO:0000313" key="7">
    <source>
        <dbReference type="EMBL" id="MBO0346115.1"/>
    </source>
</evidence>
<name>A0A939J5R9_9HYPH</name>
<evidence type="ECO:0000256" key="5">
    <source>
        <dbReference type="SAM" id="MobiDB-lite"/>
    </source>
</evidence>
<accession>A0A939J5R9</accession>
<dbReference type="InterPro" id="IPR011057">
    <property type="entry name" value="Mss4-like_sf"/>
</dbReference>
<dbReference type="Gene3D" id="3.90.1590.10">
    <property type="entry name" value="glutathione-dependent formaldehyde- activating enzyme (gfa)"/>
    <property type="match status" value="1"/>
</dbReference>
<evidence type="ECO:0000313" key="8">
    <source>
        <dbReference type="Proteomes" id="UP000664779"/>
    </source>
</evidence>
<sequence length="120" mass="13197">MCQKALGSPYATLVTSRDLTYTRGKPTYFQSSDKVRRGFCGACGTPLTFEFDGFDPDITVTSLDDPSAMPPVVQLAVESRLPWCEDVSQLPQENSGLEAGAIHSHQHPDHDTAEWPPQED</sequence>
<evidence type="ECO:0000256" key="4">
    <source>
        <dbReference type="ARBA" id="ARBA00023239"/>
    </source>
</evidence>
<organism evidence="7 8">
    <name type="scientific">Roseibium limicola</name>
    <dbReference type="NCBI Taxonomy" id="2816037"/>
    <lineage>
        <taxon>Bacteria</taxon>
        <taxon>Pseudomonadati</taxon>
        <taxon>Pseudomonadota</taxon>
        <taxon>Alphaproteobacteria</taxon>
        <taxon>Hyphomicrobiales</taxon>
        <taxon>Stappiaceae</taxon>
        <taxon>Roseibium</taxon>
    </lineage>
</organism>
<comment type="similarity">
    <text evidence="1">Belongs to the Gfa family.</text>
</comment>
<keyword evidence="4" id="KW-0456">Lyase</keyword>
<keyword evidence="3" id="KW-0862">Zinc</keyword>
<dbReference type="PANTHER" id="PTHR33337">
    <property type="entry name" value="GFA DOMAIN-CONTAINING PROTEIN"/>
    <property type="match status" value="1"/>
</dbReference>
<feature type="domain" description="CENP-V/GFA" evidence="6">
    <location>
        <begin position="2"/>
        <end position="75"/>
    </location>
</feature>
<dbReference type="GO" id="GO:0016846">
    <property type="term" value="F:carbon-sulfur lyase activity"/>
    <property type="evidence" value="ECO:0007669"/>
    <property type="project" value="InterPro"/>
</dbReference>
<dbReference type="AlphaFoldDB" id="A0A939J5R9"/>
<keyword evidence="8" id="KW-1185">Reference proteome</keyword>
<evidence type="ECO:0000256" key="2">
    <source>
        <dbReference type="ARBA" id="ARBA00022723"/>
    </source>
</evidence>
<dbReference type="InterPro" id="IPR006913">
    <property type="entry name" value="CENP-V/GFA"/>
</dbReference>
<comment type="caution">
    <text evidence="7">The sequence shown here is derived from an EMBL/GenBank/DDBJ whole genome shotgun (WGS) entry which is preliminary data.</text>
</comment>
<feature type="region of interest" description="Disordered" evidence="5">
    <location>
        <begin position="87"/>
        <end position="120"/>
    </location>
</feature>
<evidence type="ECO:0000256" key="3">
    <source>
        <dbReference type="ARBA" id="ARBA00022833"/>
    </source>
</evidence>
<dbReference type="Pfam" id="PF04828">
    <property type="entry name" value="GFA"/>
    <property type="match status" value="1"/>
</dbReference>
<gene>
    <name evidence="7" type="ORF">J0X15_12860</name>
</gene>
<reference evidence="7" key="1">
    <citation type="submission" date="2021-03" db="EMBL/GenBank/DDBJ databases">
        <title>Roseibium sp. CAU 1637 isolated from Incheon.</title>
        <authorList>
            <person name="Kim W."/>
        </authorList>
    </citation>
    <scope>NUCLEOTIDE SEQUENCE</scope>
    <source>
        <strain evidence="7">CAU 1637</strain>
    </source>
</reference>
<keyword evidence="2" id="KW-0479">Metal-binding</keyword>
<dbReference type="PANTHER" id="PTHR33337:SF40">
    <property type="entry name" value="CENP-V_GFA DOMAIN-CONTAINING PROTEIN-RELATED"/>
    <property type="match status" value="1"/>
</dbReference>
<dbReference type="GO" id="GO:0046872">
    <property type="term" value="F:metal ion binding"/>
    <property type="evidence" value="ECO:0007669"/>
    <property type="project" value="UniProtKB-KW"/>
</dbReference>
<protein>
    <submittedName>
        <fullName evidence="7">GFA family protein</fullName>
    </submittedName>
</protein>
<proteinExistence type="inferred from homology"/>
<dbReference type="EMBL" id="JAFLNF010000005">
    <property type="protein sequence ID" value="MBO0346115.1"/>
    <property type="molecule type" value="Genomic_DNA"/>
</dbReference>
<evidence type="ECO:0000259" key="6">
    <source>
        <dbReference type="Pfam" id="PF04828"/>
    </source>
</evidence>